<proteinExistence type="predicted"/>
<evidence type="ECO:0000313" key="3">
    <source>
        <dbReference type="Proteomes" id="UP001153636"/>
    </source>
</evidence>
<evidence type="ECO:0000256" key="1">
    <source>
        <dbReference type="SAM" id="Phobius"/>
    </source>
</evidence>
<feature type="non-terminal residue" evidence="2">
    <location>
        <position position="1"/>
    </location>
</feature>
<sequence>SRITNNLSTSTKITVYSTIIQPHFDYCASILPLFNLNKLNQLQKLQNRGKCIILKTNCLTPIATMLNSLQWFSIQQRLYYLTIMFIYKIIHSLAPFYFHQFICYHGDIHDCSTRSTNDIYIKKVNYSKS</sequence>
<feature type="transmembrane region" description="Helical" evidence="1">
    <location>
        <begin position="78"/>
        <end position="98"/>
    </location>
</feature>
<name>A0A9P0CJ47_9CUCU</name>
<accession>A0A9P0CJ47</accession>
<keyword evidence="1" id="KW-0472">Membrane</keyword>
<evidence type="ECO:0000313" key="2">
    <source>
        <dbReference type="EMBL" id="CAH1100104.1"/>
    </source>
</evidence>
<feature type="non-terminal residue" evidence="2">
    <location>
        <position position="129"/>
    </location>
</feature>
<reference evidence="2" key="1">
    <citation type="submission" date="2022-01" db="EMBL/GenBank/DDBJ databases">
        <authorList>
            <person name="King R."/>
        </authorList>
    </citation>
    <scope>NUCLEOTIDE SEQUENCE</scope>
</reference>
<keyword evidence="1" id="KW-0812">Transmembrane</keyword>
<dbReference type="EMBL" id="OV651822">
    <property type="protein sequence ID" value="CAH1100104.1"/>
    <property type="molecule type" value="Genomic_DNA"/>
</dbReference>
<gene>
    <name evidence="2" type="ORF">PSYICH_LOCUS1481</name>
</gene>
<keyword evidence="1" id="KW-1133">Transmembrane helix</keyword>
<dbReference type="OrthoDB" id="6776162at2759"/>
<dbReference type="Proteomes" id="UP001153636">
    <property type="component" value="Chromosome 10"/>
</dbReference>
<organism evidence="2 3">
    <name type="scientific">Psylliodes chrysocephalus</name>
    <dbReference type="NCBI Taxonomy" id="3402493"/>
    <lineage>
        <taxon>Eukaryota</taxon>
        <taxon>Metazoa</taxon>
        <taxon>Ecdysozoa</taxon>
        <taxon>Arthropoda</taxon>
        <taxon>Hexapoda</taxon>
        <taxon>Insecta</taxon>
        <taxon>Pterygota</taxon>
        <taxon>Neoptera</taxon>
        <taxon>Endopterygota</taxon>
        <taxon>Coleoptera</taxon>
        <taxon>Polyphaga</taxon>
        <taxon>Cucujiformia</taxon>
        <taxon>Chrysomeloidea</taxon>
        <taxon>Chrysomelidae</taxon>
        <taxon>Galerucinae</taxon>
        <taxon>Alticini</taxon>
        <taxon>Psylliodes</taxon>
    </lineage>
</organism>
<keyword evidence="3" id="KW-1185">Reference proteome</keyword>
<dbReference type="AlphaFoldDB" id="A0A9P0CJ47"/>
<protein>
    <submittedName>
        <fullName evidence="2">Uncharacterized protein</fullName>
    </submittedName>
</protein>